<dbReference type="Proteomes" id="UP000431269">
    <property type="component" value="Chromosome"/>
</dbReference>
<reference evidence="3" key="1">
    <citation type="submission" date="2019-12" db="EMBL/GenBank/DDBJ databases">
        <title>Complete genome of Terracaulis silvestris 0127_4.</title>
        <authorList>
            <person name="Vieira S."/>
            <person name="Riedel T."/>
            <person name="Sproer C."/>
            <person name="Pascual J."/>
            <person name="Boedeker C."/>
            <person name="Overmann J."/>
        </authorList>
    </citation>
    <scope>NUCLEOTIDE SEQUENCE [LARGE SCALE GENOMIC DNA]</scope>
    <source>
        <strain evidence="3">0127_4</strain>
    </source>
</reference>
<dbReference type="EMBL" id="CP047045">
    <property type="protein sequence ID" value="QGZ95592.1"/>
    <property type="molecule type" value="Genomic_DNA"/>
</dbReference>
<dbReference type="KEGG" id="tsv:DSM104635_02442"/>
<keyword evidence="3" id="KW-1185">Reference proteome</keyword>
<name>A0A6I6MVE4_9CAUL</name>
<feature type="chain" id="PRO_5026073587" description="Apple domain-containing protein" evidence="1">
    <location>
        <begin position="29"/>
        <end position="148"/>
    </location>
</feature>
<evidence type="ECO:0000313" key="3">
    <source>
        <dbReference type="Proteomes" id="UP000431269"/>
    </source>
</evidence>
<feature type="signal peptide" evidence="1">
    <location>
        <begin position="1"/>
        <end position="28"/>
    </location>
</feature>
<evidence type="ECO:0000313" key="2">
    <source>
        <dbReference type="EMBL" id="QGZ95592.1"/>
    </source>
</evidence>
<dbReference type="AlphaFoldDB" id="A0A6I6MVE4"/>
<evidence type="ECO:0008006" key="4">
    <source>
        <dbReference type="Google" id="ProtNLM"/>
    </source>
</evidence>
<organism evidence="2 3">
    <name type="scientific">Terricaulis silvestris</name>
    <dbReference type="NCBI Taxonomy" id="2686094"/>
    <lineage>
        <taxon>Bacteria</taxon>
        <taxon>Pseudomonadati</taxon>
        <taxon>Pseudomonadota</taxon>
        <taxon>Alphaproteobacteria</taxon>
        <taxon>Caulobacterales</taxon>
        <taxon>Caulobacteraceae</taxon>
        <taxon>Terricaulis</taxon>
    </lineage>
</organism>
<protein>
    <recommendedName>
        <fullName evidence="4">Apple domain-containing protein</fullName>
    </recommendedName>
</protein>
<accession>A0A6I6MVE4</accession>
<keyword evidence="1" id="KW-0732">Signal</keyword>
<evidence type="ECO:0000256" key="1">
    <source>
        <dbReference type="SAM" id="SignalP"/>
    </source>
</evidence>
<gene>
    <name evidence="2" type="ORF">DSM104635_02442</name>
</gene>
<proteinExistence type="predicted"/>
<sequence length="148" mass="14966">MVTAMRLTSPFIALALGAALAVATSANATSQRVNGSYTSVTTHDANACARACADDGLCIAWIRHADGACALMAIAPETPAPTGTEAGIASRAPSFAAWPAPSAATEPVIALPIATQETAFHQPETEATLALLGGPDGETLRPRLGGRQ</sequence>